<keyword evidence="3" id="KW-1185">Reference proteome</keyword>
<feature type="region of interest" description="Disordered" evidence="1">
    <location>
        <begin position="62"/>
        <end position="92"/>
    </location>
</feature>
<evidence type="ECO:0000313" key="2">
    <source>
        <dbReference type="EMBL" id="KAK4761212.1"/>
    </source>
</evidence>
<accession>A0AAN7KC68</accession>
<dbReference type="AlphaFoldDB" id="A0AAN7KC68"/>
<organism evidence="2 3">
    <name type="scientific">Trapa incisa</name>
    <dbReference type="NCBI Taxonomy" id="236973"/>
    <lineage>
        <taxon>Eukaryota</taxon>
        <taxon>Viridiplantae</taxon>
        <taxon>Streptophyta</taxon>
        <taxon>Embryophyta</taxon>
        <taxon>Tracheophyta</taxon>
        <taxon>Spermatophyta</taxon>
        <taxon>Magnoliopsida</taxon>
        <taxon>eudicotyledons</taxon>
        <taxon>Gunneridae</taxon>
        <taxon>Pentapetalae</taxon>
        <taxon>rosids</taxon>
        <taxon>malvids</taxon>
        <taxon>Myrtales</taxon>
        <taxon>Lythraceae</taxon>
        <taxon>Trapa</taxon>
    </lineage>
</organism>
<sequence length="102" mass="10665">MAGPPDPSRGLHLSWNFLVPQLRVRRGGGRRADGVDPVGRPSAAHPPCTVGFHHREPGELPRLGGQPSQEIPSATVRGGLPVGRRGCDPAPPGSYAVPVLLS</sequence>
<dbReference type="EMBL" id="JAXIOK010000010">
    <property type="protein sequence ID" value="KAK4761212.1"/>
    <property type="molecule type" value="Genomic_DNA"/>
</dbReference>
<proteinExistence type="predicted"/>
<name>A0AAN7KC68_9MYRT</name>
<protein>
    <submittedName>
        <fullName evidence="2">Uncharacterized protein</fullName>
    </submittedName>
</protein>
<evidence type="ECO:0000313" key="3">
    <source>
        <dbReference type="Proteomes" id="UP001345219"/>
    </source>
</evidence>
<dbReference type="Proteomes" id="UP001345219">
    <property type="component" value="Chromosome 5"/>
</dbReference>
<evidence type="ECO:0000256" key="1">
    <source>
        <dbReference type="SAM" id="MobiDB-lite"/>
    </source>
</evidence>
<reference evidence="2 3" key="1">
    <citation type="journal article" date="2023" name="Hortic Res">
        <title>Pangenome of water caltrop reveals structural variations and asymmetric subgenome divergence after allopolyploidization.</title>
        <authorList>
            <person name="Zhang X."/>
            <person name="Chen Y."/>
            <person name="Wang L."/>
            <person name="Yuan Y."/>
            <person name="Fang M."/>
            <person name="Shi L."/>
            <person name="Lu R."/>
            <person name="Comes H.P."/>
            <person name="Ma Y."/>
            <person name="Chen Y."/>
            <person name="Huang G."/>
            <person name="Zhou Y."/>
            <person name="Zheng Z."/>
            <person name="Qiu Y."/>
        </authorList>
    </citation>
    <scope>NUCLEOTIDE SEQUENCE [LARGE SCALE GENOMIC DNA]</scope>
    <source>
        <tissue evidence="2">Roots</tissue>
    </source>
</reference>
<gene>
    <name evidence="2" type="ORF">SAY87_006105</name>
</gene>
<feature type="region of interest" description="Disordered" evidence="1">
    <location>
        <begin position="27"/>
        <end position="47"/>
    </location>
</feature>
<comment type="caution">
    <text evidence="2">The sequence shown here is derived from an EMBL/GenBank/DDBJ whole genome shotgun (WGS) entry which is preliminary data.</text>
</comment>